<dbReference type="EMBL" id="JAPDFR010000003">
    <property type="protein sequence ID" value="KAK0387559.1"/>
    <property type="molecule type" value="Genomic_DNA"/>
</dbReference>
<keyword evidence="2" id="KW-1133">Transmembrane helix</keyword>
<dbReference type="PANTHER" id="PTHR36587:SF2">
    <property type="entry name" value="EXPRESSION SITE-ASSOCIATED GENE 3 (ESAG3)-LIKE PROTEIN"/>
    <property type="match status" value="1"/>
</dbReference>
<evidence type="ECO:0000313" key="3">
    <source>
        <dbReference type="EMBL" id="KAK0387559.1"/>
    </source>
</evidence>
<dbReference type="AlphaFoldDB" id="A0AA39L8C9"/>
<accession>A0AA39L8C9</accession>
<protein>
    <submittedName>
        <fullName evidence="3">Uncharacterized protein</fullName>
    </submittedName>
</protein>
<feature type="transmembrane region" description="Helical" evidence="2">
    <location>
        <begin position="12"/>
        <end position="30"/>
    </location>
</feature>
<proteinExistence type="predicted"/>
<dbReference type="CDD" id="cd22997">
    <property type="entry name" value="GT_LH"/>
    <property type="match status" value="1"/>
</dbReference>
<feature type="compositionally biased region" description="Basic and acidic residues" evidence="1">
    <location>
        <begin position="70"/>
        <end position="100"/>
    </location>
</feature>
<evidence type="ECO:0000256" key="2">
    <source>
        <dbReference type="SAM" id="Phobius"/>
    </source>
</evidence>
<gene>
    <name evidence="3" type="ORF">NLU13_3805</name>
</gene>
<sequence>MLARLRLPRTAAITSLALVIIVIWTVWLASEPWSEAWYHPPMHRPSPQPQPDDSIPQKSIPQESIPQESRPQESRPQESRPQESRPQESRPEESTKDTASEYRVSKLHYLIPTTAITPAVCASVASALLNRYSIPAIVGYKGEGEYDAQAAHIAKLKAAARYLHNVPDALDDDLVIIVDGFDVIAQIPAEAMIQLYFDLMSAANQRVADRHGLTLKEARDRGLYESLLWGTDKGCFPSLETEPQCWLIPDPPTPHNLWGPRSDGDGAELAFSDSKFLNSGTVIGPLGDLRDFLDAANKYIDEVAHLQEHHHSSDQLYISKLYALQQFHRVNQTLSKGQPFPGHVGNRTLPMMRARDDEKAEFHVTVDFESAFTQTQCHNDNFMHNLKYDNWDNSAIMEKDALEEGKAFRPYHIPMPYYFYKSFVRIFHSIEKSARPKGRARDWVHGLRLGTNVATRRIFAFYHNTCDKTFFVKRFRDFWFFPNIGAHLRAAAQANRQGEPISAQPIDGRMWADALHHPQGAADPDMYGGAFTDLAEEPYLLLREACGEYWEEVFEVVPAKGSDAAAKPHEDEKA</sequence>
<organism evidence="3 4">
    <name type="scientific">Sarocladium strictum</name>
    <name type="common">Black bundle disease fungus</name>
    <name type="synonym">Acremonium strictum</name>
    <dbReference type="NCBI Taxonomy" id="5046"/>
    <lineage>
        <taxon>Eukaryota</taxon>
        <taxon>Fungi</taxon>
        <taxon>Dikarya</taxon>
        <taxon>Ascomycota</taxon>
        <taxon>Pezizomycotina</taxon>
        <taxon>Sordariomycetes</taxon>
        <taxon>Hypocreomycetidae</taxon>
        <taxon>Hypocreales</taxon>
        <taxon>Sarocladiaceae</taxon>
        <taxon>Sarocladium</taxon>
    </lineage>
</organism>
<evidence type="ECO:0000313" key="4">
    <source>
        <dbReference type="Proteomes" id="UP001175261"/>
    </source>
</evidence>
<keyword evidence="2" id="KW-0472">Membrane</keyword>
<evidence type="ECO:0000256" key="1">
    <source>
        <dbReference type="SAM" id="MobiDB-lite"/>
    </source>
</evidence>
<name>A0AA39L8C9_SARSR</name>
<comment type="caution">
    <text evidence="3">The sequence shown here is derived from an EMBL/GenBank/DDBJ whole genome shotgun (WGS) entry which is preliminary data.</text>
</comment>
<feature type="region of interest" description="Disordered" evidence="1">
    <location>
        <begin position="40"/>
        <end position="100"/>
    </location>
</feature>
<keyword evidence="4" id="KW-1185">Reference proteome</keyword>
<reference evidence="3" key="1">
    <citation type="submission" date="2022-10" db="EMBL/GenBank/DDBJ databases">
        <title>Determination and structural analysis of whole genome sequence of Sarocladium strictum F4-1.</title>
        <authorList>
            <person name="Hu L."/>
            <person name="Jiang Y."/>
        </authorList>
    </citation>
    <scope>NUCLEOTIDE SEQUENCE</scope>
    <source>
        <strain evidence="3">F4-1</strain>
    </source>
</reference>
<dbReference type="Proteomes" id="UP001175261">
    <property type="component" value="Unassembled WGS sequence"/>
</dbReference>
<keyword evidence="2" id="KW-0812">Transmembrane</keyword>
<dbReference type="PANTHER" id="PTHR36587">
    <property type="entry name" value="EXPRESSION SITE-ASSOCIATED GENE 3 (ESAG3)-LIKE PROTEIN"/>
    <property type="match status" value="1"/>
</dbReference>